<evidence type="ECO:0000313" key="1">
    <source>
        <dbReference type="EMBL" id="CBY92355.1"/>
    </source>
</evidence>
<dbReference type="OrthoDB" id="3286086at2"/>
<dbReference type="Proteomes" id="UP000008637">
    <property type="component" value="Chromosome"/>
</dbReference>
<organism evidence="1 2">
    <name type="scientific">Mycoplasma haemofelis (strain Langford 1)</name>
    <name type="common">Haemobartonella felis</name>
    <dbReference type="NCBI Taxonomy" id="941640"/>
    <lineage>
        <taxon>Bacteria</taxon>
        <taxon>Bacillati</taxon>
        <taxon>Mycoplasmatota</taxon>
        <taxon>Mollicutes</taxon>
        <taxon>Mycoplasmataceae</taxon>
        <taxon>Mycoplasma</taxon>
    </lineage>
</organism>
<reference evidence="1 2" key="1">
    <citation type="journal article" date="2011" name="J. Bacteriol.">
        <title>Complete genome sequence of Mycoplasma haemofelis, a hemotropic mycoplasma.</title>
        <authorList>
            <person name="Barker E.N."/>
            <person name="Helps C.R."/>
            <person name="Peters I.R."/>
            <person name="Darby A.C."/>
            <person name="Radford A.D."/>
            <person name="Tasker S."/>
        </authorList>
    </citation>
    <scope>NUCLEOTIDE SEQUENCE [LARGE SCALE GENOMIC DNA]</scope>
    <source>
        <strain evidence="1 2">Langford 1</strain>
    </source>
</reference>
<evidence type="ECO:0000313" key="2">
    <source>
        <dbReference type="Proteomes" id="UP000008637"/>
    </source>
</evidence>
<name>E8ZGT4_MYCHL</name>
<accession>E8ZGT4</accession>
<dbReference type="KEGG" id="mha:HF1_03470"/>
<dbReference type="HOGENOM" id="CLU_098620_0_0_14"/>
<keyword evidence="2" id="KW-1185">Reference proteome</keyword>
<proteinExistence type="predicted"/>
<dbReference type="AlphaFoldDB" id="E8ZGT4"/>
<protein>
    <submittedName>
        <fullName evidence="1">Uncharacterized protein</fullName>
    </submittedName>
</protein>
<sequence>MGAKLFGAIGSLGAAATSGGMYLAFSGDKEATTSVSELFQKEKGWKLMTASDDSKWNEAWEKYKNDHKNNGTYLDKDKWGLSNWKSKRDGSEAFLEFKQECEKRTKVAVKDTTSQEYQDVKQYCARPKKVSELLTETTSKTLLDKNGDTEAWNASWDKYKQEHLVSSSGNTVAYKNPDKWGITGWGAVDTLGVLQGYKDKCEEKWNSHIDPEKLTEDETFKEVLSSCTK</sequence>
<gene>
    <name evidence="1" type="ordered locus">HF1_03470</name>
</gene>
<dbReference type="EMBL" id="FR773153">
    <property type="protein sequence ID" value="CBY92355.1"/>
    <property type="molecule type" value="Genomic_DNA"/>
</dbReference>